<keyword evidence="6" id="KW-0723">Serine/threonine-protein kinase</keyword>
<evidence type="ECO:0000259" key="7">
    <source>
        <dbReference type="PROSITE" id="PS50011"/>
    </source>
</evidence>
<organism evidence="8 9">
    <name type="scientific">Linum tenue</name>
    <dbReference type="NCBI Taxonomy" id="586396"/>
    <lineage>
        <taxon>Eukaryota</taxon>
        <taxon>Viridiplantae</taxon>
        <taxon>Streptophyta</taxon>
        <taxon>Embryophyta</taxon>
        <taxon>Tracheophyta</taxon>
        <taxon>Spermatophyta</taxon>
        <taxon>Magnoliopsida</taxon>
        <taxon>eudicotyledons</taxon>
        <taxon>Gunneridae</taxon>
        <taxon>Pentapetalae</taxon>
        <taxon>rosids</taxon>
        <taxon>fabids</taxon>
        <taxon>Malpighiales</taxon>
        <taxon>Linaceae</taxon>
        <taxon>Linum</taxon>
    </lineage>
</organism>
<comment type="caution">
    <text evidence="8">The sequence shown here is derived from an EMBL/GenBank/DDBJ whole genome shotgun (WGS) entry which is preliminary data.</text>
</comment>
<dbReference type="Gene3D" id="3.30.200.20">
    <property type="entry name" value="Phosphorylase Kinase, domain 1"/>
    <property type="match status" value="1"/>
</dbReference>
<dbReference type="AlphaFoldDB" id="A0AAV0GSZ4"/>
<feature type="binding site" evidence="5">
    <location>
        <position position="79"/>
    </location>
    <ligand>
        <name>ATP</name>
        <dbReference type="ChEBI" id="CHEBI:30616"/>
    </ligand>
</feature>
<dbReference type="InterPro" id="IPR017441">
    <property type="entry name" value="Protein_kinase_ATP_BS"/>
</dbReference>
<dbReference type="PROSITE" id="PS00107">
    <property type="entry name" value="PROTEIN_KINASE_ATP"/>
    <property type="match status" value="1"/>
</dbReference>
<reference evidence="8" key="1">
    <citation type="submission" date="2022-08" db="EMBL/GenBank/DDBJ databases">
        <authorList>
            <person name="Gutierrez-Valencia J."/>
        </authorList>
    </citation>
    <scope>NUCLEOTIDE SEQUENCE</scope>
</reference>
<dbReference type="Proteomes" id="UP001154282">
    <property type="component" value="Unassembled WGS sequence"/>
</dbReference>
<dbReference type="SUPFAM" id="SSF56112">
    <property type="entry name" value="Protein kinase-like (PK-like)"/>
    <property type="match status" value="1"/>
</dbReference>
<evidence type="ECO:0000256" key="1">
    <source>
        <dbReference type="ARBA" id="ARBA00022679"/>
    </source>
</evidence>
<keyword evidence="2 5" id="KW-0547">Nucleotide-binding</keyword>
<evidence type="ECO:0000256" key="5">
    <source>
        <dbReference type="PROSITE-ProRule" id="PRU10141"/>
    </source>
</evidence>
<comment type="similarity">
    <text evidence="6">Belongs to the protein kinase superfamily.</text>
</comment>
<dbReference type="InterPro" id="IPR011009">
    <property type="entry name" value="Kinase-like_dom_sf"/>
</dbReference>
<feature type="domain" description="Protein kinase" evidence="7">
    <location>
        <begin position="50"/>
        <end position="315"/>
    </location>
</feature>
<dbReference type="GO" id="GO:0004674">
    <property type="term" value="F:protein serine/threonine kinase activity"/>
    <property type="evidence" value="ECO:0007669"/>
    <property type="project" value="UniProtKB-KW"/>
</dbReference>
<name>A0AAV0GSZ4_9ROSI</name>
<dbReference type="SMART" id="SM00220">
    <property type="entry name" value="S_TKc"/>
    <property type="match status" value="1"/>
</dbReference>
<gene>
    <name evidence="8" type="ORF">LITE_LOCUS885</name>
</gene>
<dbReference type="PANTHER" id="PTHR24361:SF769">
    <property type="entry name" value="MITOGEN-ACTIVATED PROTEIN KINASE KINASE 7-RELATED"/>
    <property type="match status" value="1"/>
</dbReference>
<dbReference type="PROSITE" id="PS50011">
    <property type="entry name" value="PROTEIN_KINASE_DOM"/>
    <property type="match status" value="1"/>
</dbReference>
<dbReference type="InterPro" id="IPR008271">
    <property type="entry name" value="Ser/Thr_kinase_AS"/>
</dbReference>
<dbReference type="Pfam" id="PF00069">
    <property type="entry name" value="Pkinase"/>
    <property type="match status" value="1"/>
</dbReference>
<dbReference type="PANTHER" id="PTHR24361">
    <property type="entry name" value="MITOGEN-ACTIVATED KINASE KINASE KINASE"/>
    <property type="match status" value="1"/>
</dbReference>
<dbReference type="PROSITE" id="PS00108">
    <property type="entry name" value="PROTEIN_KINASE_ST"/>
    <property type="match status" value="1"/>
</dbReference>
<keyword evidence="1" id="KW-0808">Transferase</keyword>
<evidence type="ECO:0000256" key="6">
    <source>
        <dbReference type="RuleBase" id="RU000304"/>
    </source>
</evidence>
<evidence type="ECO:0000313" key="9">
    <source>
        <dbReference type="Proteomes" id="UP001154282"/>
    </source>
</evidence>
<evidence type="ECO:0000256" key="2">
    <source>
        <dbReference type="ARBA" id="ARBA00022741"/>
    </source>
</evidence>
<keyword evidence="9" id="KW-1185">Reference proteome</keyword>
<dbReference type="GO" id="GO:0005737">
    <property type="term" value="C:cytoplasm"/>
    <property type="evidence" value="ECO:0007669"/>
    <property type="project" value="TreeGrafter"/>
</dbReference>
<evidence type="ECO:0000256" key="3">
    <source>
        <dbReference type="ARBA" id="ARBA00022777"/>
    </source>
</evidence>
<protein>
    <recommendedName>
        <fullName evidence="7">Protein kinase domain-containing protein</fullName>
    </recommendedName>
</protein>
<dbReference type="EMBL" id="CAMGYJ010000002">
    <property type="protein sequence ID" value="CAI0376155.1"/>
    <property type="molecule type" value="Genomic_DNA"/>
</dbReference>
<dbReference type="InterPro" id="IPR053235">
    <property type="entry name" value="Ser_Thr_kinase"/>
</dbReference>
<evidence type="ECO:0000256" key="4">
    <source>
        <dbReference type="ARBA" id="ARBA00022840"/>
    </source>
</evidence>
<sequence length="334" mass="37402">MAIASRKLNRHLALHLNPTTPAIHHRFSPYPAATSSLTTHHQEVKSLTELEKLHPLGQGSGGAVFKVRHKPTRAIYALKKISAAAETQTQEEEVSIHRIASSSPHVVKFQGSFQTPNGDVSILMDYMESGSLSDHAKATYRDARLPEHAIADVARQILQGFSHLHANNIVHRDVKPANFLVNANNNNEVKIADFGVSKRLPTRLARCDSYVGTAAYLSPERFDMAAHGSTYDGFAADVWSLGLVFLELYLGRYPLLEPGQKPDWPALMCAICFGEMPPKIPEEASEEFREFIGCCLEKDPCKRWTVQQLLGHRFIVRRPQEEEEEEEERTRGDS</sequence>
<dbReference type="GO" id="GO:0005524">
    <property type="term" value="F:ATP binding"/>
    <property type="evidence" value="ECO:0007669"/>
    <property type="project" value="UniProtKB-UniRule"/>
</dbReference>
<evidence type="ECO:0000313" key="8">
    <source>
        <dbReference type="EMBL" id="CAI0376155.1"/>
    </source>
</evidence>
<dbReference type="InterPro" id="IPR000719">
    <property type="entry name" value="Prot_kinase_dom"/>
</dbReference>
<keyword evidence="3" id="KW-0418">Kinase</keyword>
<dbReference type="Gene3D" id="1.10.510.10">
    <property type="entry name" value="Transferase(Phosphotransferase) domain 1"/>
    <property type="match status" value="1"/>
</dbReference>
<accession>A0AAV0GSZ4</accession>
<keyword evidence="4 5" id="KW-0067">ATP-binding</keyword>
<proteinExistence type="inferred from homology"/>